<name>A0A0J6FBP2_COCPO</name>
<dbReference type="EMBL" id="DS268112">
    <property type="protein sequence ID" value="KMM70456.1"/>
    <property type="molecule type" value="Genomic_DNA"/>
</dbReference>
<feature type="region of interest" description="Disordered" evidence="1">
    <location>
        <begin position="84"/>
        <end position="124"/>
    </location>
</feature>
<evidence type="ECO:0000313" key="2">
    <source>
        <dbReference type="EMBL" id="KMM70456.1"/>
    </source>
</evidence>
<feature type="compositionally biased region" description="Basic and acidic residues" evidence="1">
    <location>
        <begin position="93"/>
        <end position="115"/>
    </location>
</feature>
<dbReference type="VEuPathDB" id="FungiDB:CPAG_06768"/>
<sequence length="148" mass="16817">MSCNHLDFLLAKVFRSRNPSRESRLTPRISYDISQCYPCPALVDLTYWICAASISYSEILLPQHICRPMRLHLRQWNNRGYTSSSPFAVQQDGKYESRRPKPSPSEKRLDYEKPSATESTIGSMSEKLVSLGAAGTKSVAMFREPQTP</sequence>
<protein>
    <submittedName>
        <fullName evidence="2">Uncharacterized protein</fullName>
    </submittedName>
</protein>
<evidence type="ECO:0000256" key="1">
    <source>
        <dbReference type="SAM" id="MobiDB-lite"/>
    </source>
</evidence>
<proteinExistence type="predicted"/>
<dbReference type="Proteomes" id="UP000054567">
    <property type="component" value="Unassembled WGS sequence"/>
</dbReference>
<reference evidence="2 3" key="1">
    <citation type="submission" date="2007-06" db="EMBL/GenBank/DDBJ databases">
        <title>The Genome Sequence of Coccidioides posadasii RMSCC_3488.</title>
        <authorList>
            <consortium name="Coccidioides Genome Resources Consortium"/>
            <consortium name="The Broad Institute Genome Sequencing Platform"/>
            <person name="Henn M.R."/>
            <person name="Sykes S."/>
            <person name="Young S."/>
            <person name="Jaffe D."/>
            <person name="Berlin A."/>
            <person name="Alvarez P."/>
            <person name="Butler J."/>
            <person name="Gnerre S."/>
            <person name="Grabherr M."/>
            <person name="Mauceli E."/>
            <person name="Brockman W."/>
            <person name="Kodira C."/>
            <person name="Alvarado L."/>
            <person name="Zeng Q."/>
            <person name="Crawford M."/>
            <person name="Antoine C."/>
            <person name="Devon K."/>
            <person name="Galgiani J."/>
            <person name="Orsborn K."/>
            <person name="Lewis M.L."/>
            <person name="Nusbaum C."/>
            <person name="Galagan J."/>
            <person name="Birren B."/>
        </authorList>
    </citation>
    <scope>NUCLEOTIDE SEQUENCE [LARGE SCALE GENOMIC DNA]</scope>
    <source>
        <strain evidence="2 3">RMSCC 3488</strain>
    </source>
</reference>
<reference evidence="3" key="2">
    <citation type="journal article" date="2009" name="Genome Res.">
        <title>Comparative genomic analyses of the human fungal pathogens Coccidioides and their relatives.</title>
        <authorList>
            <person name="Sharpton T.J."/>
            <person name="Stajich J.E."/>
            <person name="Rounsley S.D."/>
            <person name="Gardner M.J."/>
            <person name="Wortman J.R."/>
            <person name="Jordar V.S."/>
            <person name="Maiti R."/>
            <person name="Kodira C.D."/>
            <person name="Neafsey D.E."/>
            <person name="Zeng Q."/>
            <person name="Hung C.-Y."/>
            <person name="McMahan C."/>
            <person name="Muszewska A."/>
            <person name="Grynberg M."/>
            <person name="Mandel M.A."/>
            <person name="Kellner E.M."/>
            <person name="Barker B.M."/>
            <person name="Galgiani J.N."/>
            <person name="Orbach M.J."/>
            <person name="Kirkland T.N."/>
            <person name="Cole G.T."/>
            <person name="Henn M.R."/>
            <person name="Birren B.W."/>
            <person name="Taylor J.W."/>
        </authorList>
    </citation>
    <scope>NUCLEOTIDE SEQUENCE [LARGE SCALE GENOMIC DNA]</scope>
    <source>
        <strain evidence="3">RMSCC 3488</strain>
    </source>
</reference>
<gene>
    <name evidence="2" type="ORF">CPAG_06768</name>
</gene>
<dbReference type="AlphaFoldDB" id="A0A0J6FBP2"/>
<organism evidence="2 3">
    <name type="scientific">Coccidioides posadasii RMSCC 3488</name>
    <dbReference type="NCBI Taxonomy" id="454284"/>
    <lineage>
        <taxon>Eukaryota</taxon>
        <taxon>Fungi</taxon>
        <taxon>Dikarya</taxon>
        <taxon>Ascomycota</taxon>
        <taxon>Pezizomycotina</taxon>
        <taxon>Eurotiomycetes</taxon>
        <taxon>Eurotiomycetidae</taxon>
        <taxon>Onygenales</taxon>
        <taxon>Onygenaceae</taxon>
        <taxon>Coccidioides</taxon>
    </lineage>
</organism>
<accession>A0A0J6FBP2</accession>
<evidence type="ECO:0000313" key="3">
    <source>
        <dbReference type="Proteomes" id="UP000054567"/>
    </source>
</evidence>
<reference evidence="3" key="3">
    <citation type="journal article" date="2010" name="Genome Res.">
        <title>Population genomic sequencing of Coccidioides fungi reveals recent hybridization and transposon control.</title>
        <authorList>
            <person name="Neafsey D.E."/>
            <person name="Barker B.M."/>
            <person name="Sharpton T.J."/>
            <person name="Stajich J.E."/>
            <person name="Park D.J."/>
            <person name="Whiston E."/>
            <person name="Hung C.-Y."/>
            <person name="McMahan C."/>
            <person name="White J."/>
            <person name="Sykes S."/>
            <person name="Heiman D."/>
            <person name="Young S."/>
            <person name="Zeng Q."/>
            <person name="Abouelleil A."/>
            <person name="Aftuck L."/>
            <person name="Bessette D."/>
            <person name="Brown A."/>
            <person name="FitzGerald M."/>
            <person name="Lui A."/>
            <person name="Macdonald J.P."/>
            <person name="Priest M."/>
            <person name="Orbach M.J."/>
            <person name="Galgiani J.N."/>
            <person name="Kirkland T.N."/>
            <person name="Cole G.T."/>
            <person name="Birren B.W."/>
            <person name="Henn M.R."/>
            <person name="Taylor J.W."/>
            <person name="Rounsley S.D."/>
        </authorList>
    </citation>
    <scope>NUCLEOTIDE SEQUENCE [LARGE SCALE GENOMIC DNA]</scope>
    <source>
        <strain evidence="3">RMSCC 3488</strain>
    </source>
</reference>